<dbReference type="EMBL" id="HG994580">
    <property type="protein sequence ID" value="CAF2756595.1"/>
    <property type="molecule type" value="Genomic_DNA"/>
</dbReference>
<name>A0A7R8CBU3_LEPSM</name>
<keyword evidence="2" id="KW-1185">Reference proteome</keyword>
<dbReference type="Proteomes" id="UP000675881">
    <property type="component" value="Chromosome 1"/>
</dbReference>
<gene>
    <name evidence="1" type="ORF">LSAA_1549</name>
</gene>
<reference evidence="1" key="1">
    <citation type="submission" date="2021-02" db="EMBL/GenBank/DDBJ databases">
        <authorList>
            <person name="Bekaert M."/>
        </authorList>
    </citation>
    <scope>NUCLEOTIDE SEQUENCE</scope>
    <source>
        <strain evidence="1">IoA-00</strain>
    </source>
</reference>
<evidence type="ECO:0000313" key="2">
    <source>
        <dbReference type="Proteomes" id="UP000675881"/>
    </source>
</evidence>
<sequence length="336" mass="38352">MNLCPVLESPDQNSLLNLNIPIPADLLGKVRVATVNSNTQVSYRSIVDDEEVLKRSSSSYLINPDNTQMDMSNSPHQAIGVQTDPKLNEVNCGKDRRSICATGREDNICSSNLKSYLQGKSYNQIRKSVKVSRNCETEKCIFKSKLAPPELPPPRSEKLRNPMQVPQRVENSVSQMELNKKYNEQIIGEETPVRIPTSTQRQPRRIVQSQQPQPDIKLSPILKRKKSKKPIYRCAYEVDDLNPSYPLNVIECIKYIQNKIATASSKKKQSENLNPKMATSYPRTTTLTYPHKATHKLQNNHIKIEILQELWEIQTHLHQSTQLPFVPIYVQHTVSK</sequence>
<organism evidence="1 2">
    <name type="scientific">Lepeophtheirus salmonis</name>
    <name type="common">Salmon louse</name>
    <name type="synonym">Caligus salmonis</name>
    <dbReference type="NCBI Taxonomy" id="72036"/>
    <lineage>
        <taxon>Eukaryota</taxon>
        <taxon>Metazoa</taxon>
        <taxon>Ecdysozoa</taxon>
        <taxon>Arthropoda</taxon>
        <taxon>Crustacea</taxon>
        <taxon>Multicrustacea</taxon>
        <taxon>Hexanauplia</taxon>
        <taxon>Copepoda</taxon>
        <taxon>Siphonostomatoida</taxon>
        <taxon>Caligidae</taxon>
        <taxon>Lepeophtheirus</taxon>
    </lineage>
</organism>
<evidence type="ECO:0000313" key="1">
    <source>
        <dbReference type="EMBL" id="CAF2756595.1"/>
    </source>
</evidence>
<protein>
    <submittedName>
        <fullName evidence="1">(salmon louse) hypothetical protein</fullName>
    </submittedName>
</protein>
<accession>A0A7R8CBU3</accession>
<dbReference type="AlphaFoldDB" id="A0A7R8CBU3"/>
<proteinExistence type="predicted"/>